<sequence length="87" mass="9294">MAKQLKQSASCKAVLALAFAEYSKAVEEGKLDLVIAAKKGTVFRGRNQRMLDWMKRALGSDADKLLQTGEALGEGFKGGAEPPLPDA</sequence>
<gene>
    <name evidence="1" type="ORF">LTR16_012111</name>
</gene>
<keyword evidence="2" id="KW-1185">Reference proteome</keyword>
<organism evidence="1 2">
    <name type="scientific">Cryomyces antarcticus</name>
    <dbReference type="NCBI Taxonomy" id="329879"/>
    <lineage>
        <taxon>Eukaryota</taxon>
        <taxon>Fungi</taxon>
        <taxon>Dikarya</taxon>
        <taxon>Ascomycota</taxon>
        <taxon>Pezizomycotina</taxon>
        <taxon>Dothideomycetes</taxon>
        <taxon>Dothideomycetes incertae sedis</taxon>
        <taxon>Cryomyces</taxon>
    </lineage>
</organism>
<accession>A0ABR0LHU6</accession>
<comment type="caution">
    <text evidence="1">The sequence shown here is derived from an EMBL/GenBank/DDBJ whole genome shotgun (WGS) entry which is preliminary data.</text>
</comment>
<feature type="non-terminal residue" evidence="1">
    <location>
        <position position="87"/>
    </location>
</feature>
<dbReference type="EMBL" id="JAVRRA010020479">
    <property type="protein sequence ID" value="KAK5164196.1"/>
    <property type="molecule type" value="Genomic_DNA"/>
</dbReference>
<name>A0ABR0LHU6_9PEZI</name>
<proteinExistence type="predicted"/>
<reference evidence="1 2" key="1">
    <citation type="submission" date="2023-08" db="EMBL/GenBank/DDBJ databases">
        <title>Black Yeasts Isolated from many extreme environments.</title>
        <authorList>
            <person name="Coleine C."/>
            <person name="Stajich J.E."/>
            <person name="Selbmann L."/>
        </authorList>
    </citation>
    <scope>NUCLEOTIDE SEQUENCE [LARGE SCALE GENOMIC DNA]</scope>
    <source>
        <strain evidence="1 2">CCFEE 536</strain>
    </source>
</reference>
<evidence type="ECO:0000313" key="1">
    <source>
        <dbReference type="EMBL" id="KAK5164196.1"/>
    </source>
</evidence>
<evidence type="ECO:0000313" key="2">
    <source>
        <dbReference type="Proteomes" id="UP001357485"/>
    </source>
</evidence>
<protein>
    <submittedName>
        <fullName evidence="1">Uncharacterized protein</fullName>
    </submittedName>
</protein>
<dbReference type="Proteomes" id="UP001357485">
    <property type="component" value="Unassembled WGS sequence"/>
</dbReference>